<organism evidence="3 4">
    <name type="scientific">Brassica cretica</name>
    <name type="common">Mustard</name>
    <dbReference type="NCBI Taxonomy" id="69181"/>
    <lineage>
        <taxon>Eukaryota</taxon>
        <taxon>Viridiplantae</taxon>
        <taxon>Streptophyta</taxon>
        <taxon>Embryophyta</taxon>
        <taxon>Tracheophyta</taxon>
        <taxon>Spermatophyta</taxon>
        <taxon>Magnoliopsida</taxon>
        <taxon>eudicotyledons</taxon>
        <taxon>Gunneridae</taxon>
        <taxon>Pentapetalae</taxon>
        <taxon>rosids</taxon>
        <taxon>malvids</taxon>
        <taxon>Brassicales</taxon>
        <taxon>Brassicaceae</taxon>
        <taxon>Brassiceae</taxon>
        <taxon>Brassica</taxon>
    </lineage>
</organism>
<comment type="caution">
    <text evidence="3">The sequence shown here is derived from an EMBL/GenBank/DDBJ whole genome shotgun (WGS) entry which is preliminary data.</text>
</comment>
<gene>
    <name evidence="3" type="ORF">F2Q69_00028922</name>
</gene>
<dbReference type="AlphaFoldDB" id="A0A8S9RYE5"/>
<reference evidence="3" key="1">
    <citation type="submission" date="2019-12" db="EMBL/GenBank/DDBJ databases">
        <title>Genome sequencing and annotation of Brassica cretica.</title>
        <authorList>
            <person name="Studholme D.J."/>
            <person name="Sarris P."/>
        </authorList>
    </citation>
    <scope>NUCLEOTIDE SEQUENCE</scope>
    <source>
        <strain evidence="3">PFS-109/04</strain>
        <tissue evidence="3">Leaf</tissue>
    </source>
</reference>
<feature type="compositionally biased region" description="Low complexity" evidence="1">
    <location>
        <begin position="31"/>
        <end position="41"/>
    </location>
</feature>
<feature type="compositionally biased region" description="Basic and acidic residues" evidence="1">
    <location>
        <begin position="90"/>
        <end position="102"/>
    </location>
</feature>
<feature type="region of interest" description="Disordered" evidence="1">
    <location>
        <begin position="1"/>
        <end position="150"/>
    </location>
</feature>
<dbReference type="Proteomes" id="UP000712600">
    <property type="component" value="Unassembled WGS sequence"/>
</dbReference>
<feature type="compositionally biased region" description="Acidic residues" evidence="1">
    <location>
        <begin position="110"/>
        <end position="133"/>
    </location>
</feature>
<sequence length="378" mass="42258">MSMNRNTSAACKASNPPPLSLVDYSDDEEQTTPQQSQTSQPMSEGLHTATEKMDSESDAESEPVGSTRKKKNVKEGRSKQSSEAIPEEADATKARKENRGKPIEVFSGESEAEDDSENIDSDEVEEVDVEDVEPSISAKEKEKKRKAPSSATRAILAERLAEQRYAIFASREIVPERSMDLNSEDAWGYLSIIKKGKLEKTVTGLGGYIPEIVKEFYAPLPSEMTRGPEVIATVRGQKYEFSLAMIDQYFDISPLEGEGVEVEATMDEVNSDELADFLTEGTREMKNLTTSSLSPCKAELLVLAAYNWVPSYNKNAVSIERAKLIYKMFHGVRVDIGVMIYNQVLNLGVIQKEEEKKDTRWLIFPRTIYGVLQMQHMV</sequence>
<evidence type="ECO:0000313" key="3">
    <source>
        <dbReference type="EMBL" id="KAF3585837.1"/>
    </source>
</evidence>
<evidence type="ECO:0000259" key="2">
    <source>
        <dbReference type="Pfam" id="PF20167"/>
    </source>
</evidence>
<dbReference type="InterPro" id="IPR046796">
    <property type="entry name" value="Transposase_32_dom"/>
</dbReference>
<feature type="domain" description="Putative plant transposon protein" evidence="2">
    <location>
        <begin position="197"/>
        <end position="375"/>
    </location>
</feature>
<dbReference type="EMBL" id="QGKX02000088">
    <property type="protein sequence ID" value="KAF3585837.1"/>
    <property type="molecule type" value="Genomic_DNA"/>
</dbReference>
<dbReference type="Pfam" id="PF20167">
    <property type="entry name" value="Transposase_32"/>
    <property type="match status" value="1"/>
</dbReference>
<evidence type="ECO:0000313" key="4">
    <source>
        <dbReference type="Proteomes" id="UP000712600"/>
    </source>
</evidence>
<protein>
    <recommendedName>
        <fullName evidence="2">Putative plant transposon protein domain-containing protein</fullName>
    </recommendedName>
</protein>
<proteinExistence type="predicted"/>
<accession>A0A8S9RYE5</accession>
<evidence type="ECO:0000256" key="1">
    <source>
        <dbReference type="SAM" id="MobiDB-lite"/>
    </source>
</evidence>
<name>A0A8S9RYE5_BRACR</name>